<protein>
    <submittedName>
        <fullName evidence="3">ABC transporter substrate-binding protein</fullName>
    </submittedName>
</protein>
<dbReference type="SUPFAM" id="SSF53850">
    <property type="entry name" value="Periplasmic binding protein-like II"/>
    <property type="match status" value="1"/>
</dbReference>
<evidence type="ECO:0000313" key="4">
    <source>
        <dbReference type="Proteomes" id="UP001597307"/>
    </source>
</evidence>
<evidence type="ECO:0000256" key="1">
    <source>
        <dbReference type="SAM" id="SignalP"/>
    </source>
</evidence>
<keyword evidence="1" id="KW-0732">Signal</keyword>
<dbReference type="Gene3D" id="3.40.190.120">
    <property type="entry name" value="Osmoprotection protein (prox), domain 2"/>
    <property type="match status" value="1"/>
</dbReference>
<dbReference type="PROSITE" id="PS51257">
    <property type="entry name" value="PROKAR_LIPOPROTEIN"/>
    <property type="match status" value="1"/>
</dbReference>
<organism evidence="3 4">
    <name type="scientific">Arthrobacter flavus</name>
    <dbReference type="NCBI Taxonomy" id="95172"/>
    <lineage>
        <taxon>Bacteria</taxon>
        <taxon>Bacillati</taxon>
        <taxon>Actinomycetota</taxon>
        <taxon>Actinomycetes</taxon>
        <taxon>Micrococcales</taxon>
        <taxon>Micrococcaceae</taxon>
        <taxon>Arthrobacter</taxon>
    </lineage>
</organism>
<dbReference type="CDD" id="cd13606">
    <property type="entry name" value="PBP2_ProX_like"/>
    <property type="match status" value="1"/>
</dbReference>
<evidence type="ECO:0000313" key="3">
    <source>
        <dbReference type="EMBL" id="MFD1847798.1"/>
    </source>
</evidence>
<accession>A0ABW4QAS4</accession>
<dbReference type="Gene3D" id="3.40.190.10">
    <property type="entry name" value="Periplasmic binding protein-like II"/>
    <property type="match status" value="1"/>
</dbReference>
<feature type="signal peptide" evidence="1">
    <location>
        <begin position="1"/>
        <end position="27"/>
    </location>
</feature>
<dbReference type="RefSeq" id="WP_343880973.1">
    <property type="nucleotide sequence ID" value="NZ_BAAAIJ010000051.1"/>
</dbReference>
<feature type="domain" description="ABC-type glycine betaine transport system substrate-binding" evidence="2">
    <location>
        <begin position="44"/>
        <end position="307"/>
    </location>
</feature>
<reference evidence="4" key="1">
    <citation type="journal article" date="2019" name="Int. J. Syst. Evol. Microbiol.">
        <title>The Global Catalogue of Microorganisms (GCM) 10K type strain sequencing project: providing services to taxonomists for standard genome sequencing and annotation.</title>
        <authorList>
            <consortium name="The Broad Institute Genomics Platform"/>
            <consortium name="The Broad Institute Genome Sequencing Center for Infectious Disease"/>
            <person name="Wu L."/>
            <person name="Ma J."/>
        </authorList>
    </citation>
    <scope>NUCLEOTIDE SEQUENCE [LARGE SCALE GENOMIC DNA]</scope>
    <source>
        <strain evidence="4">JCM 11496</strain>
    </source>
</reference>
<feature type="chain" id="PRO_5045851370" evidence="1">
    <location>
        <begin position="28"/>
        <end position="311"/>
    </location>
</feature>
<dbReference type="InterPro" id="IPR007210">
    <property type="entry name" value="ABC_Gly_betaine_transp_sub-bd"/>
</dbReference>
<gene>
    <name evidence="3" type="ORF">ACFSFX_14505</name>
</gene>
<evidence type="ECO:0000259" key="2">
    <source>
        <dbReference type="Pfam" id="PF04069"/>
    </source>
</evidence>
<name>A0ABW4QAS4_9MICC</name>
<dbReference type="EMBL" id="JBHUGA010000060">
    <property type="protein sequence ID" value="MFD1847798.1"/>
    <property type="molecule type" value="Genomic_DNA"/>
</dbReference>
<comment type="caution">
    <text evidence="3">The sequence shown here is derived from an EMBL/GenBank/DDBJ whole genome shotgun (WGS) entry which is preliminary data.</text>
</comment>
<sequence>MNKKRSTRLMSSVALFGAAALALSACGGDPLESDAGGESVDAETIAIGSANFPESELLAEMYAQVLEAEGIEVERSFNIGARDLYLAALEDGSIDLLPEYNGALYASLVEGGAPEGVTSPDEVYDAMVEVLPEGIIALEQSEAEDKDTLAVLPETAEELGLETMDDLTDIAGELTLAAGPEFVERYQGLIGLEEVYGIVFSEFRPLDAGGPLTREALLSGEIDVANIFSTDSTIETESLVVLEDTQNLFLSQNIVPIVREAKVTDAVTESLNAVSAALTTDNLTEYLARVQVDRESSASVATAFLEEYDLL</sequence>
<dbReference type="Pfam" id="PF04069">
    <property type="entry name" value="OpuAC"/>
    <property type="match status" value="1"/>
</dbReference>
<keyword evidence="4" id="KW-1185">Reference proteome</keyword>
<proteinExistence type="predicted"/>
<dbReference type="Proteomes" id="UP001597307">
    <property type="component" value="Unassembled WGS sequence"/>
</dbReference>